<reference evidence="2" key="1">
    <citation type="submission" date="2016-10" db="EMBL/GenBank/DDBJ databases">
        <authorList>
            <person name="Varghese N."/>
            <person name="Submissions S."/>
        </authorList>
    </citation>
    <scope>NUCLEOTIDE SEQUENCE [LARGE SCALE GENOMIC DNA]</scope>
    <source>
        <strain evidence="2">Gh-67</strain>
    </source>
</reference>
<name>A0A1G8HT94_9SPHI</name>
<dbReference type="EMBL" id="FNCG01000016">
    <property type="protein sequence ID" value="SDI09720.1"/>
    <property type="molecule type" value="Genomic_DNA"/>
</dbReference>
<dbReference type="STRING" id="551996.SAMN05192573_11620"/>
<proteinExistence type="predicted"/>
<keyword evidence="2" id="KW-1185">Reference proteome</keyword>
<evidence type="ECO:0000313" key="2">
    <source>
        <dbReference type="Proteomes" id="UP000199705"/>
    </source>
</evidence>
<gene>
    <name evidence="1" type="ORF">SAMN05192573_11620</name>
</gene>
<protein>
    <submittedName>
        <fullName evidence="1">Uncharacterized protein</fullName>
    </submittedName>
</protein>
<dbReference type="AlphaFoldDB" id="A0A1G8HT94"/>
<organism evidence="1 2">
    <name type="scientific">Mucilaginibacter gossypii</name>
    <dbReference type="NCBI Taxonomy" id="551996"/>
    <lineage>
        <taxon>Bacteria</taxon>
        <taxon>Pseudomonadati</taxon>
        <taxon>Bacteroidota</taxon>
        <taxon>Sphingobacteriia</taxon>
        <taxon>Sphingobacteriales</taxon>
        <taxon>Sphingobacteriaceae</taxon>
        <taxon>Mucilaginibacter</taxon>
    </lineage>
</organism>
<dbReference type="Proteomes" id="UP000199705">
    <property type="component" value="Unassembled WGS sequence"/>
</dbReference>
<dbReference type="RefSeq" id="WP_091173203.1">
    <property type="nucleotide sequence ID" value="NZ_FNCG01000016.1"/>
</dbReference>
<evidence type="ECO:0000313" key="1">
    <source>
        <dbReference type="EMBL" id="SDI09720.1"/>
    </source>
</evidence>
<sequence length="202" mass="23502">MRAIDGIKSSIRNKDHINAIARKLYLSHYTEIFKDNGDKEFYIKDKIAAEFDVPFSSIAVSGSSKTGISFFKEKLFVPGDSDLDIAIISLPLFNRFSEVVNDVSKGYSDFSAFPLYRGRSSMNQFKFNFMRGYINPVFMPDCDYKYWLIDFFNSLSNEHFDLFKNITGCIYASEYFFEFKQAESIELYLRNTEKYDKISSKV</sequence>
<accession>A0A1G8HT94</accession>